<dbReference type="Proteomes" id="UP000197904">
    <property type="component" value="Unassembled WGS sequence"/>
</dbReference>
<evidence type="ECO:0000256" key="4">
    <source>
        <dbReference type="ARBA" id="ARBA00023115"/>
    </source>
</evidence>
<comment type="subcellular location">
    <subcellularLocation>
        <location evidence="5">Cell membrane</location>
        <topology evidence="5">Multi-pass membrane protein</topology>
    </subcellularLocation>
</comment>
<name>A0A246KVV6_9GAMM</name>
<dbReference type="PROSITE" id="PS51006">
    <property type="entry name" value="PABS_2"/>
    <property type="match status" value="1"/>
</dbReference>
<gene>
    <name evidence="5" type="primary">speE</name>
    <name evidence="9" type="ORF">CEE55_15615</name>
</gene>
<feature type="transmembrane region" description="Helical" evidence="5">
    <location>
        <begin position="42"/>
        <end position="63"/>
    </location>
</feature>
<sequence>MYLVKNRIGAWLLWIFVLSGFSGLIYQSIWTQYLGLFLGHSSYAQSLVLILFMGGMAIGAWLVSRKSALIQRPLLVYAVIEVVIGLLGLTFNGAYHLTTGWAYDQLMPLLGAEHAHWSRWLIACALVLPQCVLLGATFPLMSAGYMRLQPHNEGRVLAGLYFSNSMGAAVGALASAYVLLPALGMPGTVFSAGLINIIVAVMVYPLTKFEAPLDGLLVAAPAAEGAKSISQPWTILVVACLTGAASFVYEITWVRMLSLALGTTIHSFEIMLASFILGIALGGLWLKNRADRVNSPLAMAGWVQIWMGIAALASMFIYANAFEWVGWMMRVIVRSAEGYALFNAASAGVALLVMFPAAFFAGMTLPLLTLALIRQGHGEKSIGQAYAFNTVGAIIGVLLAVHVLLPAVGLKYSLTVAAILDMVLGLLLIRSHAAKFRILGLSAFARAVVVALFGAVATVGLVTFDPLVMSSSVYRSGKTSLSEGAQMRFFKDGKTATVAVFDIPDEASRVRLIATNGKVDAAMATDFAQQPTGDELTMVLLAAVPLSMKDHYGRVGVVGFGSGMTTHALLGHEKVDQVDTVEIEPAMIEGARYFGSRVERAFNDPRSKIIIDDAKSYFSSTSRKYDLIISEPSNPWVGGTATLFSQEFYEFVPKQLNQDGLFVQWLQLYEITPDLVASVLSAMMGSFSDVKAYLAHSGDLILVASPHGEVPPLGNGVFAQPLIAKELDRIGVHSLRDLQDTFVMNRAALKGYLGLYSHRTNSDMYPVLRLQAPVARFERAAVTDFDAIGSSPWGLTRYFGGASPRSSDVKIAAGGLPLGAVRKARVAREIHAAIVNGQPLSSSDVSGIDWLQIQSLKGFADRCDFGGEQEKPALVILSLAVETAPYLNEGELDDLWVKRSWLKCAPPAGTVSDAFNLVAAIAERRNEDVLKYGQLLLDGPDGLALQADNVAGHYVFGAMQYAALVVGDPKVSGLLIEHYWTGLGPQAQASTTLRLLTTMAAGQGVPVAGSDQTERKRVSSHSESAHH</sequence>
<evidence type="ECO:0000256" key="2">
    <source>
        <dbReference type="ARBA" id="ARBA00022679"/>
    </source>
</evidence>
<dbReference type="GO" id="GO:0008295">
    <property type="term" value="P:spermidine biosynthetic process"/>
    <property type="evidence" value="ECO:0007669"/>
    <property type="project" value="UniProtKB-UniRule"/>
</dbReference>
<feature type="transmembrane region" description="Helical" evidence="5">
    <location>
        <begin position="161"/>
        <end position="183"/>
    </location>
</feature>
<evidence type="ECO:0000256" key="6">
    <source>
        <dbReference type="PROSITE-ProRule" id="PRU00354"/>
    </source>
</evidence>
<feature type="transmembrane region" description="Helical" evidence="5">
    <location>
        <begin position="340"/>
        <end position="373"/>
    </location>
</feature>
<comment type="caution">
    <text evidence="5">Lacks the conserved Asp active site.</text>
</comment>
<dbReference type="HAMAP" id="MF_00198">
    <property type="entry name" value="Spermidine_synth"/>
    <property type="match status" value="1"/>
</dbReference>
<accession>A0A246KVV6</accession>
<evidence type="ECO:0000313" key="10">
    <source>
        <dbReference type="Proteomes" id="UP000197904"/>
    </source>
</evidence>
<comment type="pathway">
    <text evidence="5">Amine and polyamine biosynthesis; spermidine biosynthesis; spermidine from putrescine: step 1/1.</text>
</comment>
<dbReference type="Pfam" id="PF01564">
    <property type="entry name" value="Spermine_synth"/>
    <property type="match status" value="1"/>
</dbReference>
<keyword evidence="2 5" id="KW-0808">Transferase</keyword>
<comment type="similarity">
    <text evidence="1 5">Belongs to the spermidine/spermine synthase family.</text>
</comment>
<evidence type="ECO:0000256" key="1">
    <source>
        <dbReference type="ARBA" id="ARBA00007867"/>
    </source>
</evidence>
<proteinExistence type="inferred from homology"/>
<dbReference type="GO" id="GO:0010487">
    <property type="term" value="F:thermospermine synthase activity"/>
    <property type="evidence" value="ECO:0007669"/>
    <property type="project" value="UniProtKB-ARBA"/>
</dbReference>
<keyword evidence="5" id="KW-1003">Cell membrane</keyword>
<dbReference type="RefSeq" id="WP_049466054.1">
    <property type="nucleotide sequence ID" value="NZ_JBJMAE010000013.1"/>
</dbReference>
<feature type="transmembrane region" description="Helical" evidence="5">
    <location>
        <begin position="117"/>
        <end position="140"/>
    </location>
</feature>
<evidence type="ECO:0000259" key="8">
    <source>
        <dbReference type="PROSITE" id="PS51006"/>
    </source>
</evidence>
<feature type="transmembrane region" description="Helical" evidence="5">
    <location>
        <begin position="12"/>
        <end position="30"/>
    </location>
</feature>
<dbReference type="Gene3D" id="3.40.50.150">
    <property type="entry name" value="Vaccinia Virus protein VP39"/>
    <property type="match status" value="1"/>
</dbReference>
<reference evidence="9 10" key="1">
    <citation type="submission" date="2017-06" db="EMBL/GenBank/DDBJ databases">
        <authorList>
            <person name="Kim H.J."/>
            <person name="Triplett B.A."/>
        </authorList>
    </citation>
    <scope>NUCLEOTIDE SEQUENCE [LARGE SCALE GENOMIC DNA]</scope>
    <source>
        <strain evidence="9 10">S18795</strain>
    </source>
</reference>
<dbReference type="AlphaFoldDB" id="A0A246KVV6"/>
<dbReference type="EC" id="2.5.1.16" evidence="5"/>
<dbReference type="SUPFAM" id="SSF103473">
    <property type="entry name" value="MFS general substrate transporter"/>
    <property type="match status" value="1"/>
</dbReference>
<dbReference type="InterPro" id="IPR030374">
    <property type="entry name" value="PABS"/>
</dbReference>
<dbReference type="UniPathway" id="UPA00248">
    <property type="reaction ID" value="UER00314"/>
</dbReference>
<dbReference type="InterPro" id="IPR001045">
    <property type="entry name" value="Spermi_synthase"/>
</dbReference>
<protein>
    <recommendedName>
        <fullName evidence="5">Polyamine aminopropyltransferase</fullName>
    </recommendedName>
    <alternativeName>
        <fullName evidence="5">Putrescine aminopropyltransferase</fullName>
        <shortName evidence="5">PAPT</shortName>
    </alternativeName>
    <alternativeName>
        <fullName evidence="5">Spermidine synthase</fullName>
        <shortName evidence="5">SPDS</shortName>
        <shortName evidence="5">SPDSY</shortName>
        <ecNumber evidence="5">2.5.1.16</ecNumber>
    </alternativeName>
</protein>
<comment type="catalytic activity">
    <reaction evidence="5">
        <text>S-adenosyl 3-(methylsulfanyl)propylamine + putrescine = S-methyl-5'-thioadenosine + spermidine + H(+)</text>
        <dbReference type="Rhea" id="RHEA:12721"/>
        <dbReference type="ChEBI" id="CHEBI:15378"/>
        <dbReference type="ChEBI" id="CHEBI:17509"/>
        <dbReference type="ChEBI" id="CHEBI:57443"/>
        <dbReference type="ChEBI" id="CHEBI:57834"/>
        <dbReference type="ChEBI" id="CHEBI:326268"/>
        <dbReference type="EC" id="2.5.1.16"/>
    </reaction>
</comment>
<keyword evidence="5" id="KW-0472">Membrane</keyword>
<feature type="transmembrane region" description="Helical" evidence="5">
    <location>
        <begin position="441"/>
        <end position="464"/>
    </location>
</feature>
<evidence type="ECO:0000256" key="5">
    <source>
        <dbReference type="HAMAP-Rule" id="MF_00198"/>
    </source>
</evidence>
<feature type="transmembrane region" description="Helical" evidence="5">
    <location>
        <begin position="189"/>
        <end position="207"/>
    </location>
</feature>
<feature type="transmembrane region" description="Helical" evidence="5">
    <location>
        <begin position="265"/>
        <end position="286"/>
    </location>
</feature>
<feature type="transmembrane region" description="Helical" evidence="5">
    <location>
        <begin position="75"/>
        <end position="97"/>
    </location>
</feature>
<evidence type="ECO:0000313" key="9">
    <source>
        <dbReference type="EMBL" id="OWR30658.1"/>
    </source>
</evidence>
<comment type="caution">
    <text evidence="9">The sequence shown here is derived from an EMBL/GenBank/DDBJ whole genome shotgun (WGS) entry which is preliminary data.</text>
</comment>
<dbReference type="PANTHER" id="PTHR43317:SF1">
    <property type="entry name" value="THERMOSPERMINE SYNTHASE ACAULIS5"/>
    <property type="match status" value="1"/>
</dbReference>
<dbReference type="SUPFAM" id="SSF53335">
    <property type="entry name" value="S-adenosyl-L-methionine-dependent methyltransferases"/>
    <property type="match status" value="1"/>
</dbReference>
<keyword evidence="5" id="KW-0812">Transmembrane</keyword>
<dbReference type="GO" id="GO:0005886">
    <property type="term" value="C:plasma membrane"/>
    <property type="evidence" value="ECO:0007669"/>
    <property type="project" value="UniProtKB-SubCell"/>
</dbReference>
<dbReference type="InterPro" id="IPR036259">
    <property type="entry name" value="MFS_trans_sf"/>
</dbReference>
<keyword evidence="3 5" id="KW-0745">Spermidine biosynthesis</keyword>
<feature type="binding site" evidence="5">
    <location>
        <begin position="613"/>
        <end position="614"/>
    </location>
    <ligand>
        <name>S-methyl-5'-thioadenosine</name>
        <dbReference type="ChEBI" id="CHEBI:17509"/>
    </ligand>
</feature>
<dbReference type="GO" id="GO:0004766">
    <property type="term" value="F:spermidine synthase activity"/>
    <property type="evidence" value="ECO:0007669"/>
    <property type="project" value="UniProtKB-UniRule"/>
</dbReference>
<feature type="domain" description="PABS" evidence="8">
    <location>
        <begin position="540"/>
        <end position="714"/>
    </location>
</feature>
<comment type="function">
    <text evidence="5">Catalyzes the irreversible transfer of a propylamine group from the amino donor S-adenosylmethioninamine (decarboxy-AdoMet) to putrescine (1,4-diaminobutane) to yield spermidine.</text>
</comment>
<organism evidence="9 10">
    <name type="scientific">Stenotrophomonas pavanii</name>
    <dbReference type="NCBI Taxonomy" id="487698"/>
    <lineage>
        <taxon>Bacteria</taxon>
        <taxon>Pseudomonadati</taxon>
        <taxon>Pseudomonadota</taxon>
        <taxon>Gammaproteobacteria</taxon>
        <taxon>Lysobacterales</taxon>
        <taxon>Lysobacteraceae</taxon>
        <taxon>Stenotrophomonas</taxon>
    </lineage>
</organism>
<dbReference type="EMBL" id="NIXP01000107">
    <property type="protein sequence ID" value="OWR30658.1"/>
    <property type="molecule type" value="Genomic_DNA"/>
</dbReference>
<dbReference type="InterPro" id="IPR029063">
    <property type="entry name" value="SAM-dependent_MTases_sf"/>
</dbReference>
<feature type="binding site" evidence="5">
    <location>
        <position position="582"/>
    </location>
    <ligand>
        <name>S-methyl-5'-thioadenosine</name>
        <dbReference type="ChEBI" id="CHEBI:17509"/>
    </ligand>
</feature>
<comment type="subunit">
    <text evidence="5">Homodimer or homotetramer.</text>
</comment>
<keyword evidence="5" id="KW-1133">Transmembrane helix</keyword>
<keyword evidence="4 5" id="KW-0620">Polyamine biosynthesis</keyword>
<feature type="transmembrane region" description="Helical" evidence="5">
    <location>
        <begin position="411"/>
        <end position="429"/>
    </location>
</feature>
<evidence type="ECO:0000256" key="7">
    <source>
        <dbReference type="SAM" id="MobiDB-lite"/>
    </source>
</evidence>
<comment type="caution">
    <text evidence="5 6">Lacks conserved residue(s) required for the propagation of feature annotation.</text>
</comment>
<feature type="transmembrane region" description="Helical" evidence="5">
    <location>
        <begin position="298"/>
        <end position="320"/>
    </location>
</feature>
<feature type="transmembrane region" description="Helical" evidence="5">
    <location>
        <begin position="233"/>
        <end position="253"/>
    </location>
</feature>
<dbReference type="PANTHER" id="PTHR43317">
    <property type="entry name" value="THERMOSPERMINE SYNTHASE ACAULIS5"/>
    <property type="match status" value="1"/>
</dbReference>
<feature type="region of interest" description="Disordered" evidence="7">
    <location>
        <begin position="1005"/>
        <end position="1027"/>
    </location>
</feature>
<feature type="transmembrane region" description="Helical" evidence="5">
    <location>
        <begin position="385"/>
        <end position="405"/>
    </location>
</feature>
<evidence type="ECO:0000256" key="3">
    <source>
        <dbReference type="ARBA" id="ARBA00023066"/>
    </source>
</evidence>